<dbReference type="InterPro" id="IPR018376">
    <property type="entry name" value="Enoyl-CoA_hyd/isom_CS"/>
</dbReference>
<dbReference type="InterPro" id="IPR029045">
    <property type="entry name" value="ClpP/crotonase-like_dom_sf"/>
</dbReference>
<proteinExistence type="inferred from homology"/>
<dbReference type="InterPro" id="IPR014748">
    <property type="entry name" value="Enoyl-CoA_hydra_C"/>
</dbReference>
<dbReference type="RefSeq" id="WP_160896760.1">
    <property type="nucleotide sequence ID" value="NZ_WUMU01000033.1"/>
</dbReference>
<dbReference type="PANTHER" id="PTHR43459:SF1">
    <property type="entry name" value="EG:BACN32G11.4 PROTEIN"/>
    <property type="match status" value="1"/>
</dbReference>
<keyword evidence="4" id="KW-1185">Reference proteome</keyword>
<name>A0A6L7GAL8_9RHOB</name>
<gene>
    <name evidence="3" type="ORF">GR170_22640</name>
</gene>
<dbReference type="SUPFAM" id="SSF52096">
    <property type="entry name" value="ClpP/crotonase"/>
    <property type="match status" value="1"/>
</dbReference>
<keyword evidence="3" id="KW-0413">Isomerase</keyword>
<accession>A0A6L7GAL8</accession>
<evidence type="ECO:0000313" key="3">
    <source>
        <dbReference type="EMBL" id="MXN20637.1"/>
    </source>
</evidence>
<dbReference type="Pfam" id="PF00378">
    <property type="entry name" value="ECH_1"/>
    <property type="match status" value="1"/>
</dbReference>
<protein>
    <submittedName>
        <fullName evidence="3">2-(1,2-epoxy-1,2-dihydrophenyl)acetyl-CoA isomerase</fullName>
    </submittedName>
</protein>
<dbReference type="Proteomes" id="UP000477911">
    <property type="component" value="Unassembled WGS sequence"/>
</dbReference>
<dbReference type="GO" id="GO:0016853">
    <property type="term" value="F:isomerase activity"/>
    <property type="evidence" value="ECO:0007669"/>
    <property type="project" value="UniProtKB-KW"/>
</dbReference>
<dbReference type="PROSITE" id="PS00166">
    <property type="entry name" value="ENOYL_COA_HYDRATASE"/>
    <property type="match status" value="1"/>
</dbReference>
<dbReference type="CDD" id="cd06558">
    <property type="entry name" value="crotonase-like"/>
    <property type="match status" value="1"/>
</dbReference>
<evidence type="ECO:0000313" key="4">
    <source>
        <dbReference type="Proteomes" id="UP000477911"/>
    </source>
</evidence>
<comment type="caution">
    <text evidence="3">The sequence shown here is derived from an EMBL/GenBank/DDBJ whole genome shotgun (WGS) entry which is preliminary data.</text>
</comment>
<reference evidence="3 4" key="1">
    <citation type="submission" date="2019-12" db="EMBL/GenBank/DDBJ databases">
        <authorList>
            <person name="Li M."/>
        </authorList>
    </citation>
    <scope>NUCLEOTIDE SEQUENCE [LARGE SCALE GENOMIC DNA]</scope>
    <source>
        <strain evidence="3 4">GBMRC 2024</strain>
    </source>
</reference>
<dbReference type="AlphaFoldDB" id="A0A6L7GAL8"/>
<organism evidence="3 4">
    <name type="scientific">Pseudooceanicola albus</name>
    <dbReference type="NCBI Taxonomy" id="2692189"/>
    <lineage>
        <taxon>Bacteria</taxon>
        <taxon>Pseudomonadati</taxon>
        <taxon>Pseudomonadota</taxon>
        <taxon>Alphaproteobacteria</taxon>
        <taxon>Rhodobacterales</taxon>
        <taxon>Paracoccaceae</taxon>
        <taxon>Pseudooceanicola</taxon>
    </lineage>
</organism>
<dbReference type="EMBL" id="WUMU01000033">
    <property type="protein sequence ID" value="MXN20637.1"/>
    <property type="molecule type" value="Genomic_DNA"/>
</dbReference>
<dbReference type="Gene3D" id="1.10.12.10">
    <property type="entry name" value="Lyase 2-enoyl-coa Hydratase, Chain A, domain 2"/>
    <property type="match status" value="1"/>
</dbReference>
<dbReference type="InterPro" id="IPR001753">
    <property type="entry name" value="Enoyl-CoA_hydra/iso"/>
</dbReference>
<dbReference type="Gene3D" id="3.90.226.10">
    <property type="entry name" value="2-enoyl-CoA Hydratase, Chain A, domain 1"/>
    <property type="match status" value="1"/>
</dbReference>
<sequence>MSHETIDLEIDKGVARLTLGRPSVMNALNARMRAEIAEAVTGLPEDARVLVLTGQGRAFCSGQDLGDGTGLAGPELTRVLEAEYLPMIRALRDTPRPVITALNGAAVGAGASLALAADVVIAAESAYLSCAFARIGLVPDAGASWLLPRLAGQARALGAALFAEKIPARQALDWGLIWEVAPDADFEALWQARAAQLAAGPTEAYRQIRQLMRGSGDLEAQMVAEARAQGICGDTRDFREGVQAFLEKRPACFEGR</sequence>
<evidence type="ECO:0000256" key="1">
    <source>
        <dbReference type="ARBA" id="ARBA00005254"/>
    </source>
</evidence>
<evidence type="ECO:0000256" key="2">
    <source>
        <dbReference type="RuleBase" id="RU003707"/>
    </source>
</evidence>
<dbReference type="PANTHER" id="PTHR43459">
    <property type="entry name" value="ENOYL-COA HYDRATASE"/>
    <property type="match status" value="1"/>
</dbReference>
<comment type="similarity">
    <text evidence="1 2">Belongs to the enoyl-CoA hydratase/isomerase family.</text>
</comment>